<proteinExistence type="predicted"/>
<feature type="region of interest" description="Disordered" evidence="1">
    <location>
        <begin position="1"/>
        <end position="37"/>
    </location>
</feature>
<evidence type="ECO:0000313" key="3">
    <source>
        <dbReference type="Proteomes" id="UP000076863"/>
    </source>
</evidence>
<feature type="compositionally biased region" description="Polar residues" evidence="1">
    <location>
        <begin position="20"/>
        <end position="32"/>
    </location>
</feature>
<protein>
    <submittedName>
        <fullName evidence="2">C6 zinc finger domain protein</fullName>
    </submittedName>
</protein>
<reference evidence="2 3" key="1">
    <citation type="journal article" date="2016" name="Genome Biol. Evol.">
        <title>Divergent and convergent evolution of fungal pathogenicity.</title>
        <authorList>
            <person name="Shang Y."/>
            <person name="Xiao G."/>
            <person name="Zheng P."/>
            <person name="Cen K."/>
            <person name="Zhan S."/>
            <person name="Wang C."/>
        </authorList>
    </citation>
    <scope>NUCLEOTIDE SEQUENCE [LARGE SCALE GENOMIC DNA]</scope>
    <source>
        <strain evidence="2 3">RCEF 3172</strain>
    </source>
</reference>
<accession>A0A167E9E6</accession>
<dbReference type="OrthoDB" id="3434319at2759"/>
<dbReference type="Proteomes" id="UP000076863">
    <property type="component" value="Unassembled WGS sequence"/>
</dbReference>
<evidence type="ECO:0000313" key="2">
    <source>
        <dbReference type="EMBL" id="OAA43536.1"/>
    </source>
</evidence>
<dbReference type="EMBL" id="AZHA01000012">
    <property type="protein sequence ID" value="OAA43536.1"/>
    <property type="molecule type" value="Genomic_DNA"/>
</dbReference>
<dbReference type="AlphaFoldDB" id="A0A167E9E6"/>
<evidence type="ECO:0000256" key="1">
    <source>
        <dbReference type="SAM" id="MobiDB-lite"/>
    </source>
</evidence>
<comment type="caution">
    <text evidence="2">The sequence shown here is derived from an EMBL/GenBank/DDBJ whole genome shotgun (WGS) entry which is preliminary data.</text>
</comment>
<organism evidence="2 3">
    <name type="scientific">Beauveria brongniartii RCEF 3172</name>
    <dbReference type="NCBI Taxonomy" id="1081107"/>
    <lineage>
        <taxon>Eukaryota</taxon>
        <taxon>Fungi</taxon>
        <taxon>Dikarya</taxon>
        <taxon>Ascomycota</taxon>
        <taxon>Pezizomycotina</taxon>
        <taxon>Sordariomycetes</taxon>
        <taxon>Hypocreomycetidae</taxon>
        <taxon>Hypocreales</taxon>
        <taxon>Cordycipitaceae</taxon>
        <taxon>Beauveria</taxon>
        <taxon>Beauveria brongniartii</taxon>
    </lineage>
</organism>
<name>A0A167E9E6_9HYPO</name>
<gene>
    <name evidence="2" type="ORF">BBO_04679</name>
</gene>
<sequence length="388" mass="41697">MYTQTTHCRTSREKGLDWTSLMSPASTPRQISDSADDDAFDGATTTWSTMDMSSLDQYPPSWDAALDIADAEFMFAHNSAFHVAASSLFTPNFGHSPQGPSSTVSCDPGGCLTSTNTLPLAMPENVGSIDALTALSGLSKMNLDLHMRVAAAATNKASLEFDNIIYQQGALYINNFTLAEFMLNTSQNFLQLLTKLCSTRQPVGLLGASPTTDTLSSQPLSMQSHPPKMNQANIFACSPPSCTTNTTGPLPVPLALAVTSVLTQLVSLYDLMLHHFTARAQWISVDPITPLPGLLFGGMPLNNPCTQGILISINMLERIECILGIKPGPSTIQVGLLSPRQKEVLWSELDGRSAVLHGYAVVRPAMLRRLFGKVAVIFSQASADSLQT</sequence>
<keyword evidence="3" id="KW-1185">Reference proteome</keyword>